<dbReference type="KEGG" id="fcy:FRACYDRAFT_233672"/>
<evidence type="ECO:0000313" key="1">
    <source>
        <dbReference type="EMBL" id="OEU23502.1"/>
    </source>
</evidence>
<sequence>MERTQHDAQLWNDLLRATGGALNLDKCFAQVLAIDFSLNGAPVIAPADPNLIITIKDRLNNKDVIVRPISPYKTYRSLGTEQGTSKNQKQQQAKLIKTSGTHQRKLACSAMSPKCAWVLCHLSTSQLHELQKKYIPTLLNKIGIARTHAQVLVFGPRAYGGIGCNDLRIEQGLDADKI</sequence>
<dbReference type="EMBL" id="KV784353">
    <property type="protein sequence ID" value="OEU23502.1"/>
    <property type="molecule type" value="Genomic_DNA"/>
</dbReference>
<keyword evidence="2" id="KW-1185">Reference proteome</keyword>
<protein>
    <submittedName>
        <fullName evidence="1">Uncharacterized protein</fullName>
    </submittedName>
</protein>
<reference evidence="1 2" key="1">
    <citation type="submission" date="2016-09" db="EMBL/GenBank/DDBJ databases">
        <title>Extensive genetic diversity and differential bi-allelic expression allows diatom success in the polar Southern Ocean.</title>
        <authorList>
            <consortium name="DOE Joint Genome Institute"/>
            <person name="Mock T."/>
            <person name="Otillar R.P."/>
            <person name="Strauss J."/>
            <person name="Dupont C."/>
            <person name="Frickenhaus S."/>
            <person name="Maumus F."/>
            <person name="Mcmullan M."/>
            <person name="Sanges R."/>
            <person name="Schmutz J."/>
            <person name="Toseland A."/>
            <person name="Valas R."/>
            <person name="Veluchamy A."/>
            <person name="Ward B.J."/>
            <person name="Allen A."/>
            <person name="Barry K."/>
            <person name="Falciatore A."/>
            <person name="Ferrante M."/>
            <person name="Fortunato A.E."/>
            <person name="Gloeckner G."/>
            <person name="Gruber A."/>
            <person name="Hipkin R."/>
            <person name="Janech M."/>
            <person name="Kroth P."/>
            <person name="Leese F."/>
            <person name="Lindquist E."/>
            <person name="Lyon B.R."/>
            <person name="Martin J."/>
            <person name="Mayer C."/>
            <person name="Parker M."/>
            <person name="Quesneville H."/>
            <person name="Raymond J."/>
            <person name="Uhlig C."/>
            <person name="Valentin K.U."/>
            <person name="Worden A.Z."/>
            <person name="Armbrust E.V."/>
            <person name="Bowler C."/>
            <person name="Green B."/>
            <person name="Moulton V."/>
            <person name="Van Oosterhout C."/>
            <person name="Grigoriev I."/>
        </authorList>
    </citation>
    <scope>NUCLEOTIDE SEQUENCE [LARGE SCALE GENOMIC DNA]</scope>
    <source>
        <strain evidence="1 2">CCMP1102</strain>
    </source>
</reference>
<dbReference type="InParanoid" id="A0A1E7FZB5"/>
<evidence type="ECO:0000313" key="2">
    <source>
        <dbReference type="Proteomes" id="UP000095751"/>
    </source>
</evidence>
<gene>
    <name evidence="1" type="ORF">FRACYDRAFT_233672</name>
</gene>
<name>A0A1E7FZB5_9STRA</name>
<proteinExistence type="predicted"/>
<dbReference type="AlphaFoldDB" id="A0A1E7FZB5"/>
<organism evidence="1 2">
    <name type="scientific">Fragilariopsis cylindrus CCMP1102</name>
    <dbReference type="NCBI Taxonomy" id="635003"/>
    <lineage>
        <taxon>Eukaryota</taxon>
        <taxon>Sar</taxon>
        <taxon>Stramenopiles</taxon>
        <taxon>Ochrophyta</taxon>
        <taxon>Bacillariophyta</taxon>
        <taxon>Bacillariophyceae</taxon>
        <taxon>Bacillariophycidae</taxon>
        <taxon>Bacillariales</taxon>
        <taxon>Bacillariaceae</taxon>
        <taxon>Fragilariopsis</taxon>
    </lineage>
</organism>
<accession>A0A1E7FZB5</accession>
<dbReference type="Proteomes" id="UP000095751">
    <property type="component" value="Unassembled WGS sequence"/>
</dbReference>
<dbReference type="OrthoDB" id="48966at2759"/>